<evidence type="ECO:0000313" key="2">
    <source>
        <dbReference type="Proteomes" id="UP000002945"/>
    </source>
</evidence>
<dbReference type="Proteomes" id="UP000002945">
    <property type="component" value="Unassembled WGS sequence"/>
</dbReference>
<dbReference type="AlphaFoldDB" id="A9DVR6"/>
<dbReference type="EMBL" id="ABIB01000004">
    <property type="protein sequence ID" value="EDP96457.1"/>
    <property type="molecule type" value="Genomic_DNA"/>
</dbReference>
<gene>
    <name evidence="1" type="ORF">KAOT1_03572</name>
</gene>
<organism evidence="1 2">
    <name type="scientific">Kordia algicida OT-1</name>
    <dbReference type="NCBI Taxonomy" id="391587"/>
    <lineage>
        <taxon>Bacteria</taxon>
        <taxon>Pseudomonadati</taxon>
        <taxon>Bacteroidota</taxon>
        <taxon>Flavobacteriia</taxon>
        <taxon>Flavobacteriales</taxon>
        <taxon>Flavobacteriaceae</taxon>
        <taxon>Kordia</taxon>
    </lineage>
</organism>
<name>A9DVR6_9FLAO</name>
<dbReference type="eggNOG" id="ENOG5032WCC">
    <property type="taxonomic scope" value="Bacteria"/>
</dbReference>
<dbReference type="HOGENOM" id="CLU_088170_0_0_10"/>
<dbReference type="PROSITE" id="PS51257">
    <property type="entry name" value="PROKAR_LIPOPROTEIN"/>
    <property type="match status" value="1"/>
</dbReference>
<comment type="caution">
    <text evidence="1">The sequence shown here is derived from an EMBL/GenBank/DDBJ whole genome shotgun (WGS) entry which is preliminary data.</text>
</comment>
<reference evidence="1 2" key="1">
    <citation type="journal article" date="2011" name="J. Bacteriol.">
        <title>Genome sequence of the algicidal bacterium Kordia algicida OT-1.</title>
        <authorList>
            <person name="Lee H.S."/>
            <person name="Kang S.G."/>
            <person name="Kwon K.K."/>
            <person name="Lee J.H."/>
            <person name="Kim S.J."/>
        </authorList>
    </citation>
    <scope>NUCLEOTIDE SEQUENCE [LARGE SCALE GENOMIC DNA]</scope>
    <source>
        <strain evidence="1 2">OT-1</strain>
    </source>
</reference>
<dbReference type="OrthoDB" id="1435518at2"/>
<accession>A9DVR6</accession>
<evidence type="ECO:0000313" key="1">
    <source>
        <dbReference type="EMBL" id="EDP96457.1"/>
    </source>
</evidence>
<dbReference type="RefSeq" id="WP_007093287.1">
    <property type="nucleotide sequence ID" value="NZ_DS544873.1"/>
</dbReference>
<proteinExistence type="predicted"/>
<keyword evidence="2" id="KW-1185">Reference proteome</keyword>
<sequence>MKNIIRILGISMFVLFVSCGNDDDSTNTDEQPQTPILPANYFPAAVNDYWVYDVRIFGGTGTAPTETDSLYVASRNGSSFMLDINDTDAGFGIMSNLLANGTLTEQGTALTLNSNLSLPIDIPGNAIDFEGLVLYDESIADGETLFSISDTYTQDIQGVPLTISYTLSTENISQLEGLTLNGETFTDVEVVDLLLEFSVSTSVDVLGNPTTFSILDPQNVLEIRSYYGANVGLIKADSEFSFELNPTTVALLQTLNIDLGFPNSINSGTSQEIKAYSVTN</sequence>
<evidence type="ECO:0008006" key="3">
    <source>
        <dbReference type="Google" id="ProtNLM"/>
    </source>
</evidence>
<protein>
    <recommendedName>
        <fullName evidence="3">Lipoprotein</fullName>
    </recommendedName>
</protein>